<dbReference type="STRING" id="1802158.A2827_03965"/>
<name>A0A1G2H5S7_9BACT</name>
<dbReference type="CDD" id="cd03428">
    <property type="entry name" value="NUDIX_Ap4A_Nudt2"/>
    <property type="match status" value="1"/>
</dbReference>
<dbReference type="SUPFAM" id="SSF55811">
    <property type="entry name" value="Nudix"/>
    <property type="match status" value="1"/>
</dbReference>
<evidence type="ECO:0000256" key="6">
    <source>
        <dbReference type="RuleBase" id="RU003476"/>
    </source>
</evidence>
<dbReference type="GO" id="GO:0004081">
    <property type="term" value="F:bis(5'-nucleosyl)-tetraphosphatase (asymmetrical) activity"/>
    <property type="evidence" value="ECO:0007669"/>
    <property type="project" value="TreeGrafter"/>
</dbReference>
<dbReference type="InterPro" id="IPR020476">
    <property type="entry name" value="Nudix_hydrolase"/>
</dbReference>
<dbReference type="GO" id="GO:0006167">
    <property type="term" value="P:AMP biosynthetic process"/>
    <property type="evidence" value="ECO:0007669"/>
    <property type="project" value="TreeGrafter"/>
</dbReference>
<protein>
    <recommendedName>
        <fullName evidence="2">Bis(5'-nucleosyl)-tetraphosphatase [asymmetrical]</fullName>
    </recommendedName>
    <alternativeName>
        <fullName evidence="5">Diadenosine 5',5'''-P1,P4-tetraphosphate asymmetrical hydrolase</fullName>
    </alternativeName>
</protein>
<evidence type="ECO:0000256" key="5">
    <source>
        <dbReference type="ARBA" id="ARBA00032644"/>
    </source>
</evidence>
<dbReference type="Pfam" id="PF00293">
    <property type="entry name" value="NUDIX"/>
    <property type="match status" value="1"/>
</dbReference>
<dbReference type="PRINTS" id="PR00502">
    <property type="entry name" value="NUDIXFAMILY"/>
</dbReference>
<evidence type="ECO:0000256" key="4">
    <source>
        <dbReference type="ARBA" id="ARBA00022801"/>
    </source>
</evidence>
<sequence>MIEKSAGAVIFHKKRSKIEYLLLKHELGHWDFPKGHIEEGESIEGAARREIKEETGLENIRFFGGFKEHVKYVYKWEGEARFKVVTFFLAESKIVKVVISDEHSEFAWALYKDAIKILKFKNQKNLLEKANGHILSSAVL</sequence>
<evidence type="ECO:0000259" key="7">
    <source>
        <dbReference type="PROSITE" id="PS51462"/>
    </source>
</evidence>
<dbReference type="InterPro" id="IPR003565">
    <property type="entry name" value="Tetra_PHTase"/>
</dbReference>
<evidence type="ECO:0000256" key="1">
    <source>
        <dbReference type="ARBA" id="ARBA00005582"/>
    </source>
</evidence>
<accession>A0A1G2H5S7</accession>
<evidence type="ECO:0000313" key="9">
    <source>
        <dbReference type="Proteomes" id="UP000177932"/>
    </source>
</evidence>
<keyword evidence="4 6" id="KW-0378">Hydrolase</keyword>
<evidence type="ECO:0000256" key="3">
    <source>
        <dbReference type="ARBA" id="ARBA00022741"/>
    </source>
</evidence>
<dbReference type="PROSITE" id="PS51462">
    <property type="entry name" value="NUDIX"/>
    <property type="match status" value="1"/>
</dbReference>
<dbReference type="GO" id="GO:0006754">
    <property type="term" value="P:ATP biosynthetic process"/>
    <property type="evidence" value="ECO:0007669"/>
    <property type="project" value="TreeGrafter"/>
</dbReference>
<dbReference type="PROSITE" id="PS00893">
    <property type="entry name" value="NUDIX_BOX"/>
    <property type="match status" value="1"/>
</dbReference>
<evidence type="ECO:0000256" key="2">
    <source>
        <dbReference type="ARBA" id="ARBA00018911"/>
    </source>
</evidence>
<feature type="domain" description="Nudix hydrolase" evidence="7">
    <location>
        <begin position="1"/>
        <end position="131"/>
    </location>
</feature>
<dbReference type="InterPro" id="IPR020084">
    <property type="entry name" value="NUDIX_hydrolase_CS"/>
</dbReference>
<dbReference type="GO" id="GO:0000166">
    <property type="term" value="F:nucleotide binding"/>
    <property type="evidence" value="ECO:0007669"/>
    <property type="project" value="UniProtKB-KW"/>
</dbReference>
<comment type="caution">
    <text evidence="8">The sequence shown here is derived from an EMBL/GenBank/DDBJ whole genome shotgun (WGS) entry which is preliminary data.</text>
</comment>
<dbReference type="Gene3D" id="3.90.79.10">
    <property type="entry name" value="Nucleoside Triphosphate Pyrophosphohydrolase"/>
    <property type="match status" value="1"/>
</dbReference>
<gene>
    <name evidence="8" type="ORF">A2827_03965</name>
</gene>
<keyword evidence="3" id="KW-0547">Nucleotide-binding</keyword>
<evidence type="ECO:0000313" key="8">
    <source>
        <dbReference type="EMBL" id="OGZ57825.1"/>
    </source>
</evidence>
<dbReference type="EMBL" id="MHOD01000021">
    <property type="protein sequence ID" value="OGZ57825.1"/>
    <property type="molecule type" value="Genomic_DNA"/>
</dbReference>
<dbReference type="InterPro" id="IPR000086">
    <property type="entry name" value="NUDIX_hydrolase_dom"/>
</dbReference>
<reference evidence="8 9" key="1">
    <citation type="journal article" date="2016" name="Nat. Commun.">
        <title>Thousands of microbial genomes shed light on interconnected biogeochemical processes in an aquifer system.</title>
        <authorList>
            <person name="Anantharaman K."/>
            <person name="Brown C.T."/>
            <person name="Hug L.A."/>
            <person name="Sharon I."/>
            <person name="Castelle C.J."/>
            <person name="Probst A.J."/>
            <person name="Thomas B.C."/>
            <person name="Singh A."/>
            <person name="Wilkins M.J."/>
            <person name="Karaoz U."/>
            <person name="Brodie E.L."/>
            <person name="Williams K.H."/>
            <person name="Hubbard S.S."/>
            <person name="Banfield J.F."/>
        </authorList>
    </citation>
    <scope>NUCLEOTIDE SEQUENCE [LARGE SCALE GENOMIC DNA]</scope>
</reference>
<comment type="similarity">
    <text evidence="1 6">Belongs to the Nudix hydrolase family.</text>
</comment>
<dbReference type="InterPro" id="IPR051325">
    <property type="entry name" value="Nudix_hydrolase_domain"/>
</dbReference>
<organism evidence="8 9">
    <name type="scientific">Candidatus Spechtbacteria bacterium RIFCSPHIGHO2_01_FULL_43_30</name>
    <dbReference type="NCBI Taxonomy" id="1802158"/>
    <lineage>
        <taxon>Bacteria</taxon>
        <taxon>Candidatus Spechtiibacteriota</taxon>
    </lineage>
</organism>
<dbReference type="InterPro" id="IPR015797">
    <property type="entry name" value="NUDIX_hydrolase-like_dom_sf"/>
</dbReference>
<dbReference type="AlphaFoldDB" id="A0A1G2H5S7"/>
<dbReference type="PANTHER" id="PTHR21340:SF0">
    <property type="entry name" value="BIS(5'-NUCLEOSYL)-TETRAPHOSPHATASE [ASYMMETRICAL]"/>
    <property type="match status" value="1"/>
</dbReference>
<proteinExistence type="inferred from homology"/>
<dbReference type="Proteomes" id="UP000177932">
    <property type="component" value="Unassembled WGS sequence"/>
</dbReference>
<dbReference type="PANTHER" id="PTHR21340">
    <property type="entry name" value="DIADENOSINE 5,5-P1,P4-TETRAPHOSPHATE PYROPHOSPHOHYDROLASE MUTT"/>
    <property type="match status" value="1"/>
</dbReference>